<protein>
    <submittedName>
        <fullName evidence="1">Uncharacterized protein</fullName>
    </submittedName>
</protein>
<evidence type="ECO:0000313" key="2">
    <source>
        <dbReference type="Proteomes" id="UP000635565"/>
    </source>
</evidence>
<sequence length="90" mass="9432">MTTAVLVNDGTAALVNAPLIVNDGRTEPAATGYVPVYVARIAAGLVVFTRFTFQFAPEAVTLVKPTGTRSNSVIGWLSDAAPARLLTVRT</sequence>
<keyword evidence="2" id="KW-1185">Reference proteome</keyword>
<dbReference type="EMBL" id="BNJJ01000009">
    <property type="protein sequence ID" value="GHO85615.1"/>
    <property type="molecule type" value="Genomic_DNA"/>
</dbReference>
<reference evidence="1 2" key="1">
    <citation type="journal article" date="2021" name="Int. J. Syst. Evol. Microbiol.">
        <title>Reticulibacter mediterranei gen. nov., sp. nov., within the new family Reticulibacteraceae fam. nov., and Ktedonospora formicarum gen. nov., sp. nov., Ktedonobacter robiniae sp. nov., Dictyobacter formicarum sp. nov. and Dictyobacter arantiisoli sp. nov., belonging to the class Ktedonobacteria.</title>
        <authorList>
            <person name="Yabe S."/>
            <person name="Zheng Y."/>
            <person name="Wang C.M."/>
            <person name="Sakai Y."/>
            <person name="Abe K."/>
            <person name="Yokota A."/>
            <person name="Donadio S."/>
            <person name="Cavaletti L."/>
            <person name="Monciardini P."/>
        </authorList>
    </citation>
    <scope>NUCLEOTIDE SEQUENCE [LARGE SCALE GENOMIC DNA]</scope>
    <source>
        <strain evidence="1 2">SOSP1-9</strain>
    </source>
</reference>
<gene>
    <name evidence="1" type="ORF">KSZ_36210</name>
</gene>
<dbReference type="Proteomes" id="UP000635565">
    <property type="component" value="Unassembled WGS sequence"/>
</dbReference>
<evidence type="ECO:0000313" key="1">
    <source>
        <dbReference type="EMBL" id="GHO85615.1"/>
    </source>
</evidence>
<comment type="caution">
    <text evidence="1">The sequence shown here is derived from an EMBL/GenBank/DDBJ whole genome shotgun (WGS) entry which is preliminary data.</text>
</comment>
<accession>A0ABQ3VHT4</accession>
<proteinExistence type="predicted"/>
<organism evidence="1 2">
    <name type="scientific">Dictyobacter formicarum</name>
    <dbReference type="NCBI Taxonomy" id="2778368"/>
    <lineage>
        <taxon>Bacteria</taxon>
        <taxon>Bacillati</taxon>
        <taxon>Chloroflexota</taxon>
        <taxon>Ktedonobacteria</taxon>
        <taxon>Ktedonobacterales</taxon>
        <taxon>Dictyobacteraceae</taxon>
        <taxon>Dictyobacter</taxon>
    </lineage>
</organism>
<name>A0ABQ3VHT4_9CHLR</name>